<dbReference type="PANTHER" id="PTHR43309:SF5">
    <property type="entry name" value="5-OXOPROLINASE SUBUNIT C"/>
    <property type="match status" value="1"/>
</dbReference>
<dbReference type="InterPro" id="IPR029000">
    <property type="entry name" value="Cyclophilin-like_dom_sf"/>
</dbReference>
<feature type="domain" description="Carboxyltransferase" evidence="5">
    <location>
        <begin position="26"/>
        <end position="305"/>
    </location>
</feature>
<evidence type="ECO:0000256" key="3">
    <source>
        <dbReference type="ARBA" id="ARBA00022840"/>
    </source>
</evidence>
<dbReference type="RefSeq" id="WP_273704323.1">
    <property type="nucleotide sequence ID" value="NZ_JDST02000010.1"/>
</dbReference>
<accession>A0A080MKS2</accession>
<keyword evidence="7" id="KW-1185">Reference proteome</keyword>
<comment type="caution">
    <text evidence="6">The sequence shown here is derived from an EMBL/GenBank/DDBJ whole genome shotgun (WGS) entry which is preliminary data.</text>
</comment>
<keyword evidence="3" id="KW-0067">ATP-binding</keyword>
<protein>
    <submittedName>
        <fullName evidence="6">KipI antagonist</fullName>
    </submittedName>
</protein>
<dbReference type="GO" id="GO:0005524">
    <property type="term" value="F:ATP binding"/>
    <property type="evidence" value="ECO:0007669"/>
    <property type="project" value="UniProtKB-KW"/>
</dbReference>
<evidence type="ECO:0000256" key="4">
    <source>
        <dbReference type="SAM" id="MobiDB-lite"/>
    </source>
</evidence>
<organism evidence="6 7">
    <name type="scientific">Candidatus Accumulibacter cognatus</name>
    <dbReference type="NCBI Taxonomy" id="2954383"/>
    <lineage>
        <taxon>Bacteria</taxon>
        <taxon>Pseudomonadati</taxon>
        <taxon>Pseudomonadota</taxon>
        <taxon>Betaproteobacteria</taxon>
        <taxon>Candidatus Accumulibacter</taxon>
    </lineage>
</organism>
<feature type="region of interest" description="Disordered" evidence="4">
    <location>
        <begin position="343"/>
        <end position="363"/>
    </location>
</feature>
<dbReference type="PANTHER" id="PTHR43309">
    <property type="entry name" value="5-OXOPROLINASE SUBUNIT C"/>
    <property type="match status" value="1"/>
</dbReference>
<dbReference type="SMART" id="SM00797">
    <property type="entry name" value="AHS2"/>
    <property type="match status" value="1"/>
</dbReference>
<dbReference type="Proteomes" id="UP000021315">
    <property type="component" value="Unassembled WGS sequence"/>
</dbReference>
<evidence type="ECO:0000256" key="2">
    <source>
        <dbReference type="ARBA" id="ARBA00022801"/>
    </source>
</evidence>
<evidence type="ECO:0000256" key="1">
    <source>
        <dbReference type="ARBA" id="ARBA00022741"/>
    </source>
</evidence>
<evidence type="ECO:0000313" key="7">
    <source>
        <dbReference type="Proteomes" id="UP000021315"/>
    </source>
</evidence>
<proteinExistence type="predicted"/>
<dbReference type="AlphaFoldDB" id="A0A080MKS2"/>
<dbReference type="InterPro" id="IPR052708">
    <property type="entry name" value="PxpC"/>
</dbReference>
<dbReference type="STRING" id="1453999.AW06_000572"/>
<dbReference type="InterPro" id="IPR003778">
    <property type="entry name" value="CT_A_B"/>
</dbReference>
<keyword evidence="2" id="KW-0378">Hydrolase</keyword>
<evidence type="ECO:0000313" key="6">
    <source>
        <dbReference type="EMBL" id="KFB78069.1"/>
    </source>
</evidence>
<keyword evidence="1" id="KW-0547">Nucleotide-binding</keyword>
<dbReference type="GO" id="GO:0016787">
    <property type="term" value="F:hydrolase activity"/>
    <property type="evidence" value="ECO:0007669"/>
    <property type="project" value="UniProtKB-KW"/>
</dbReference>
<evidence type="ECO:0000259" key="5">
    <source>
        <dbReference type="SMART" id="SM00797"/>
    </source>
</evidence>
<sequence length="363" mass="37648">MNAFLEIVRPGALASLQDLGRPGFRRLGVPRAGALQPDWLRLANALLGNDEDTPAIEFLVGGLAVRTLDSPVQLALAGNFSAAVIGADGCRRLDSWRSVTLSPGETLRCGMLSPGRVGYLALAGISIPKQLGSASTYAPAGLGGLDGRCLSPGVRLPVGQGRAGQQMLRTLPPLDAAPIRVVPGPQEDYFTAASLACFLGEAYQISAAADRMGMRLEGPVLRHRPEKGFEITSDATVPGSIQVPGQGQPIVLLADGHTAGGYPKIATVISADLPRLAVLAPGQCIRFAAVSVADAERAARARAAALHALIAGIGPLVEVGMPDLQAIYAANLVSGVVDAREEDPVARTATPVQDSPSSRWERG</sequence>
<feature type="compositionally biased region" description="Polar residues" evidence="4">
    <location>
        <begin position="350"/>
        <end position="363"/>
    </location>
</feature>
<gene>
    <name evidence="6" type="primary">kipA</name>
    <name evidence="6" type="ORF">AW06_000572</name>
</gene>
<reference evidence="6" key="1">
    <citation type="submission" date="2014-02" db="EMBL/GenBank/DDBJ databases">
        <title>Expanding our view of genomic diversity in Candidatus Accumulibacter clades.</title>
        <authorList>
            <person name="Skennerton C.T."/>
            <person name="Barr J.J."/>
            <person name="Slater F.R."/>
            <person name="Bond P.L."/>
            <person name="Tyson G.W."/>
        </authorList>
    </citation>
    <scope>NUCLEOTIDE SEQUENCE [LARGE SCALE GENOMIC DNA]</scope>
</reference>
<dbReference type="NCBIfam" id="TIGR00724">
    <property type="entry name" value="urea_amlyse_rel"/>
    <property type="match status" value="1"/>
</dbReference>
<dbReference type="Pfam" id="PF02626">
    <property type="entry name" value="CT_A_B"/>
    <property type="match status" value="1"/>
</dbReference>
<dbReference type="EMBL" id="JDST02000010">
    <property type="protein sequence ID" value="KFB78069.1"/>
    <property type="molecule type" value="Genomic_DNA"/>
</dbReference>
<name>A0A080MKS2_9PROT</name>
<dbReference type="SUPFAM" id="SSF50891">
    <property type="entry name" value="Cyclophilin-like"/>
    <property type="match status" value="1"/>
</dbReference>
<dbReference type="Gene3D" id="2.40.100.10">
    <property type="entry name" value="Cyclophilin-like"/>
    <property type="match status" value="1"/>
</dbReference>